<evidence type="ECO:0000313" key="16">
    <source>
        <dbReference type="Proteomes" id="UP000324832"/>
    </source>
</evidence>
<comment type="similarity">
    <text evidence="2">Belongs to the semaphorin family.</text>
</comment>
<evidence type="ECO:0000259" key="14">
    <source>
        <dbReference type="PROSITE" id="PS51004"/>
    </source>
</evidence>
<dbReference type="Pfam" id="PF01403">
    <property type="entry name" value="Sema"/>
    <property type="match status" value="1"/>
</dbReference>
<dbReference type="InterPro" id="IPR013783">
    <property type="entry name" value="Ig-like_fold"/>
</dbReference>
<evidence type="ECO:0000256" key="7">
    <source>
        <dbReference type="ARBA" id="ARBA00022902"/>
    </source>
</evidence>
<dbReference type="Gene3D" id="2.130.10.10">
    <property type="entry name" value="YVTN repeat-like/Quinoprotein amine dehydrogenase"/>
    <property type="match status" value="1"/>
</dbReference>
<dbReference type="InterPro" id="IPR007110">
    <property type="entry name" value="Ig-like_dom"/>
</dbReference>
<protein>
    <recommendedName>
        <fullName evidence="11">Semaphorin-2A</fullName>
    </recommendedName>
</protein>
<dbReference type="GO" id="GO:0030335">
    <property type="term" value="P:positive regulation of cell migration"/>
    <property type="evidence" value="ECO:0007669"/>
    <property type="project" value="TreeGrafter"/>
</dbReference>
<evidence type="ECO:0000256" key="6">
    <source>
        <dbReference type="ARBA" id="ARBA00022782"/>
    </source>
</evidence>
<feature type="domain" description="Sema" evidence="14">
    <location>
        <begin position="1"/>
        <end position="476"/>
    </location>
</feature>
<keyword evidence="16" id="KW-1185">Reference proteome</keyword>
<comment type="caution">
    <text evidence="12">Lacks conserved residue(s) required for the propagation of feature annotation.</text>
</comment>
<dbReference type="SUPFAM" id="SSF101912">
    <property type="entry name" value="Sema domain"/>
    <property type="match status" value="1"/>
</dbReference>
<dbReference type="PANTHER" id="PTHR11036">
    <property type="entry name" value="SEMAPHORIN"/>
    <property type="match status" value="1"/>
</dbReference>
<keyword evidence="4" id="KW-0964">Secreted</keyword>
<feature type="domain" description="Ig-like" evidence="13">
    <location>
        <begin position="517"/>
        <end position="598"/>
    </location>
</feature>
<dbReference type="EMBL" id="FZQP02000748">
    <property type="protein sequence ID" value="VVC90235.1"/>
    <property type="molecule type" value="Genomic_DNA"/>
</dbReference>
<sequence>MREKKSAQMSAVTINQCGKLAWQKENTVVIECVEVKNMVSLGEGAVGACSNRAQRTISRRAFIFITAHDHIREFSCGNIFYRTLYLNEERNTLYVGAMDRILKLNMTDISTSHCELNLTHLPRHEYVPGIGLGVAKCPYDPADNSTAVWVTRGNPGGLPALYAGTNAEFTKADPVIFRNDLFDYRTGQKRFNFKRTLKYDSKWLDKTNFVGSFDVGEYVLFFFRETAVEFMNCGKAVYSRVARVCKHDTGGKHILSQNWATYLKARLNCSIPGEFPFYFDEIQSVYQIPGDTSRFYAAFTTGASDGLVGSAICTYNMEDIQEAFAGRFKEQATSSSAWLPMLRARVPEPRPGTCVNNTEALPDNVLNFIRSHPLMDSAVRHEGDAPAFYKRDLVLTTLVVDVQTIDMLADDVTYTVFYAGTSIGEVYKIVQWAGGGSRVVDIWHAAADEPVRALALSGLTHALYLATDYRLRQLPLKACAHRCVRCVLDPYCGWDKEVGACRPYTPGLLHDATNSTPSICEASAPLKTVRAGYGQSVHMAAFGKTPEALKDLTVMWYHHSRERGRYKINFNSERVLLTSERGLVLLSVTESDRGRYECYFGPTLVASYNLDIDIHRCTQPNKSQEYRQVYSDWCHEFEKYKSAMKAWESRQMQCSKNLNSSQQNSLSNELVASLR</sequence>
<evidence type="ECO:0000256" key="11">
    <source>
        <dbReference type="ARBA" id="ARBA00074148"/>
    </source>
</evidence>
<dbReference type="GO" id="GO:0007411">
    <property type="term" value="P:axon guidance"/>
    <property type="evidence" value="ECO:0007669"/>
    <property type="project" value="TreeGrafter"/>
</dbReference>
<dbReference type="InterPro" id="IPR036352">
    <property type="entry name" value="Semap_dom_sf"/>
</dbReference>
<dbReference type="PROSITE" id="PS50835">
    <property type="entry name" value="IG_LIKE"/>
    <property type="match status" value="1"/>
</dbReference>
<evidence type="ECO:0000313" key="15">
    <source>
        <dbReference type="EMBL" id="VVC90235.1"/>
    </source>
</evidence>
<evidence type="ECO:0000256" key="2">
    <source>
        <dbReference type="ARBA" id="ARBA00009492"/>
    </source>
</evidence>
<dbReference type="SUPFAM" id="SSF48726">
    <property type="entry name" value="Immunoglobulin"/>
    <property type="match status" value="1"/>
</dbReference>
<keyword evidence="7" id="KW-0524">Neurogenesis</keyword>
<dbReference type="InterPro" id="IPR036179">
    <property type="entry name" value="Ig-like_dom_sf"/>
</dbReference>
<keyword evidence="8" id="KW-1015">Disulfide bond</keyword>
<evidence type="ECO:0000256" key="5">
    <source>
        <dbReference type="ARBA" id="ARBA00022729"/>
    </source>
</evidence>
<name>A0A5E4PW20_9NEOP</name>
<evidence type="ECO:0000256" key="3">
    <source>
        <dbReference type="ARBA" id="ARBA00022473"/>
    </source>
</evidence>
<dbReference type="GO" id="GO:0071526">
    <property type="term" value="P:semaphorin-plexin signaling pathway"/>
    <property type="evidence" value="ECO:0007669"/>
    <property type="project" value="TreeGrafter"/>
</dbReference>
<gene>
    <name evidence="15" type="ORF">LSINAPIS_LOCUS3187</name>
</gene>
<evidence type="ECO:0000256" key="10">
    <source>
        <dbReference type="ARBA" id="ARBA00023319"/>
    </source>
</evidence>
<dbReference type="GO" id="GO:0005886">
    <property type="term" value="C:plasma membrane"/>
    <property type="evidence" value="ECO:0007669"/>
    <property type="project" value="TreeGrafter"/>
</dbReference>
<keyword evidence="10" id="KW-0393">Immunoglobulin domain</keyword>
<dbReference type="Gene3D" id="2.60.40.10">
    <property type="entry name" value="Immunoglobulins"/>
    <property type="match status" value="1"/>
</dbReference>
<keyword evidence="9" id="KW-0325">Glycoprotein</keyword>
<evidence type="ECO:0000256" key="8">
    <source>
        <dbReference type="ARBA" id="ARBA00023157"/>
    </source>
</evidence>
<dbReference type="InterPro" id="IPR001627">
    <property type="entry name" value="Semap_dom"/>
</dbReference>
<dbReference type="GO" id="GO:0045499">
    <property type="term" value="F:chemorepellent activity"/>
    <property type="evidence" value="ECO:0007669"/>
    <property type="project" value="TreeGrafter"/>
</dbReference>
<reference evidence="15 16" key="1">
    <citation type="submission" date="2017-07" db="EMBL/GenBank/DDBJ databases">
        <authorList>
            <person name="Talla V."/>
            <person name="Backstrom N."/>
        </authorList>
    </citation>
    <scope>NUCLEOTIDE SEQUENCE [LARGE SCALE GENOMIC DNA]</scope>
</reference>
<dbReference type="PROSITE" id="PS51004">
    <property type="entry name" value="SEMA"/>
    <property type="match status" value="1"/>
</dbReference>
<keyword evidence="5" id="KW-0732">Signal</keyword>
<dbReference type="GO" id="GO:0030215">
    <property type="term" value="F:semaphorin receptor binding"/>
    <property type="evidence" value="ECO:0007669"/>
    <property type="project" value="InterPro"/>
</dbReference>
<evidence type="ECO:0000256" key="1">
    <source>
        <dbReference type="ARBA" id="ARBA00004613"/>
    </source>
</evidence>
<evidence type="ECO:0000256" key="12">
    <source>
        <dbReference type="PROSITE-ProRule" id="PRU00352"/>
    </source>
</evidence>
<dbReference type="SMART" id="SM00630">
    <property type="entry name" value="Sema"/>
    <property type="match status" value="1"/>
</dbReference>
<accession>A0A5E4PW20</accession>
<keyword evidence="3" id="KW-0217">Developmental protein</keyword>
<proteinExistence type="inferred from homology"/>
<keyword evidence="6" id="KW-0221">Differentiation</keyword>
<organism evidence="15 16">
    <name type="scientific">Leptidea sinapis</name>
    <dbReference type="NCBI Taxonomy" id="189913"/>
    <lineage>
        <taxon>Eukaryota</taxon>
        <taxon>Metazoa</taxon>
        <taxon>Ecdysozoa</taxon>
        <taxon>Arthropoda</taxon>
        <taxon>Hexapoda</taxon>
        <taxon>Insecta</taxon>
        <taxon>Pterygota</taxon>
        <taxon>Neoptera</taxon>
        <taxon>Endopterygota</taxon>
        <taxon>Lepidoptera</taxon>
        <taxon>Glossata</taxon>
        <taxon>Ditrysia</taxon>
        <taxon>Papilionoidea</taxon>
        <taxon>Pieridae</taxon>
        <taxon>Dismorphiinae</taxon>
        <taxon>Leptidea</taxon>
    </lineage>
</organism>
<evidence type="ECO:0000259" key="13">
    <source>
        <dbReference type="PROSITE" id="PS50835"/>
    </source>
</evidence>
<evidence type="ECO:0000256" key="4">
    <source>
        <dbReference type="ARBA" id="ARBA00022525"/>
    </source>
</evidence>
<dbReference type="FunFam" id="2.130.10.10:FF:000369">
    <property type="entry name" value="semaphorin-2A isoform X1"/>
    <property type="match status" value="1"/>
</dbReference>
<dbReference type="Proteomes" id="UP000324832">
    <property type="component" value="Unassembled WGS sequence"/>
</dbReference>
<dbReference type="AlphaFoldDB" id="A0A5E4PW20"/>
<dbReference type="InterPro" id="IPR027231">
    <property type="entry name" value="Semaphorin"/>
</dbReference>
<dbReference type="GO" id="GO:0005576">
    <property type="term" value="C:extracellular region"/>
    <property type="evidence" value="ECO:0007669"/>
    <property type="project" value="UniProtKB-SubCell"/>
</dbReference>
<dbReference type="InterPro" id="IPR015943">
    <property type="entry name" value="WD40/YVTN_repeat-like_dom_sf"/>
</dbReference>
<evidence type="ECO:0000256" key="9">
    <source>
        <dbReference type="ARBA" id="ARBA00023180"/>
    </source>
</evidence>
<dbReference type="PANTHER" id="PTHR11036:SF90">
    <property type="entry name" value="SEMAPHORIN 2B, ISOFORM D-RELATED"/>
    <property type="match status" value="1"/>
</dbReference>
<comment type="subcellular location">
    <subcellularLocation>
        <location evidence="1">Secreted</location>
    </subcellularLocation>
</comment>